<dbReference type="SMART" id="SM00388">
    <property type="entry name" value="HisKA"/>
    <property type="match status" value="1"/>
</dbReference>
<dbReference type="PANTHER" id="PTHR43711">
    <property type="entry name" value="TWO-COMPONENT HISTIDINE KINASE"/>
    <property type="match status" value="1"/>
</dbReference>
<dbReference type="Gene3D" id="1.10.287.130">
    <property type="match status" value="1"/>
</dbReference>
<dbReference type="PROSITE" id="PS50109">
    <property type="entry name" value="HIS_KIN"/>
    <property type="match status" value="1"/>
</dbReference>
<protein>
    <recommendedName>
        <fullName evidence="2">histidine kinase</fullName>
        <ecNumber evidence="2">2.7.13.3</ecNumber>
    </recommendedName>
</protein>
<evidence type="ECO:0000259" key="8">
    <source>
        <dbReference type="PROSITE" id="PS50109"/>
    </source>
</evidence>
<feature type="transmembrane region" description="Helical" evidence="7">
    <location>
        <begin position="401"/>
        <end position="420"/>
    </location>
</feature>
<dbReference type="SUPFAM" id="SSF55874">
    <property type="entry name" value="ATPase domain of HSP90 chaperone/DNA topoisomerase II/histidine kinase"/>
    <property type="match status" value="1"/>
</dbReference>
<dbReference type="PANTHER" id="PTHR43711:SF31">
    <property type="entry name" value="HISTIDINE KINASE"/>
    <property type="match status" value="1"/>
</dbReference>
<dbReference type="InterPro" id="IPR050736">
    <property type="entry name" value="Sensor_HK_Regulatory"/>
</dbReference>
<dbReference type="InterPro" id="IPR004358">
    <property type="entry name" value="Sig_transdc_His_kin-like_C"/>
</dbReference>
<dbReference type="CDD" id="cd00082">
    <property type="entry name" value="HisKA"/>
    <property type="match status" value="1"/>
</dbReference>
<dbReference type="InterPro" id="IPR036890">
    <property type="entry name" value="HATPase_C_sf"/>
</dbReference>
<dbReference type="Proteomes" id="UP001500582">
    <property type="component" value="Unassembled WGS sequence"/>
</dbReference>
<keyword evidence="7" id="KW-0812">Transmembrane</keyword>
<reference evidence="10" key="1">
    <citation type="journal article" date="2019" name="Int. J. Syst. Evol. Microbiol.">
        <title>The Global Catalogue of Microorganisms (GCM) 10K type strain sequencing project: providing services to taxonomists for standard genome sequencing and annotation.</title>
        <authorList>
            <consortium name="The Broad Institute Genomics Platform"/>
            <consortium name="The Broad Institute Genome Sequencing Center for Infectious Disease"/>
            <person name="Wu L."/>
            <person name="Ma J."/>
        </authorList>
    </citation>
    <scope>NUCLEOTIDE SEQUENCE [LARGE SCALE GENOMIC DNA]</scope>
    <source>
        <strain evidence="10">JCM 17705</strain>
    </source>
</reference>
<keyword evidence="7" id="KW-1133">Transmembrane helix</keyword>
<dbReference type="EMBL" id="BAABFT010000027">
    <property type="protein sequence ID" value="GAA4340960.1"/>
    <property type="molecule type" value="Genomic_DNA"/>
</dbReference>
<dbReference type="Pfam" id="PF00512">
    <property type="entry name" value="HisKA"/>
    <property type="match status" value="1"/>
</dbReference>
<dbReference type="InterPro" id="IPR036097">
    <property type="entry name" value="HisK_dim/P_sf"/>
</dbReference>
<name>A0ABP8HLF3_9SPHI</name>
<comment type="catalytic activity">
    <reaction evidence="1">
        <text>ATP + protein L-histidine = ADP + protein N-phospho-L-histidine.</text>
        <dbReference type="EC" id="2.7.13.3"/>
    </reaction>
</comment>
<accession>A0ABP8HLF3</accession>
<keyword evidence="6" id="KW-0902">Two-component regulatory system</keyword>
<dbReference type="SUPFAM" id="SSF47384">
    <property type="entry name" value="Homodimeric domain of signal transducing histidine kinase"/>
    <property type="match status" value="1"/>
</dbReference>
<comment type="caution">
    <text evidence="9">The sequence shown here is derived from an EMBL/GenBank/DDBJ whole genome shotgun (WGS) entry which is preliminary data.</text>
</comment>
<gene>
    <name evidence="9" type="ORF">GCM10023149_52840</name>
</gene>
<dbReference type="Gene3D" id="1.25.40.10">
    <property type="entry name" value="Tetratricopeptide repeat domain"/>
    <property type="match status" value="1"/>
</dbReference>
<dbReference type="InterPro" id="IPR011990">
    <property type="entry name" value="TPR-like_helical_dom_sf"/>
</dbReference>
<evidence type="ECO:0000256" key="2">
    <source>
        <dbReference type="ARBA" id="ARBA00012438"/>
    </source>
</evidence>
<dbReference type="EC" id="2.7.13.3" evidence="2"/>
<evidence type="ECO:0000313" key="10">
    <source>
        <dbReference type="Proteomes" id="UP001500582"/>
    </source>
</evidence>
<evidence type="ECO:0000256" key="3">
    <source>
        <dbReference type="ARBA" id="ARBA00022553"/>
    </source>
</evidence>
<evidence type="ECO:0000256" key="4">
    <source>
        <dbReference type="ARBA" id="ARBA00022679"/>
    </source>
</evidence>
<dbReference type="PROSITE" id="PS51257">
    <property type="entry name" value="PROKAR_LIPOPROTEIN"/>
    <property type="match status" value="1"/>
</dbReference>
<keyword evidence="3" id="KW-0597">Phosphoprotein</keyword>
<dbReference type="PRINTS" id="PR00344">
    <property type="entry name" value="BCTRLSENSOR"/>
</dbReference>
<evidence type="ECO:0000256" key="7">
    <source>
        <dbReference type="SAM" id="Phobius"/>
    </source>
</evidence>
<dbReference type="Gene3D" id="3.30.565.10">
    <property type="entry name" value="Histidine kinase-like ATPase, C-terminal domain"/>
    <property type="match status" value="1"/>
</dbReference>
<evidence type="ECO:0000256" key="1">
    <source>
        <dbReference type="ARBA" id="ARBA00000085"/>
    </source>
</evidence>
<organism evidence="9 10">
    <name type="scientific">Mucilaginibacter gynuensis</name>
    <dbReference type="NCBI Taxonomy" id="1302236"/>
    <lineage>
        <taxon>Bacteria</taxon>
        <taxon>Pseudomonadati</taxon>
        <taxon>Bacteroidota</taxon>
        <taxon>Sphingobacteriia</taxon>
        <taxon>Sphingobacteriales</taxon>
        <taxon>Sphingobacteriaceae</taxon>
        <taxon>Mucilaginibacter</taxon>
    </lineage>
</organism>
<evidence type="ECO:0000256" key="5">
    <source>
        <dbReference type="ARBA" id="ARBA00022777"/>
    </source>
</evidence>
<dbReference type="CDD" id="cd00075">
    <property type="entry name" value="HATPase"/>
    <property type="match status" value="1"/>
</dbReference>
<dbReference type="InterPro" id="IPR003661">
    <property type="entry name" value="HisK_dim/P_dom"/>
</dbReference>
<sequence length="682" mass="77687">MLFSRGVIILYSQIIFAIVFSSCLNRDKATDETYVKKQLQIADSLYIAGRGDSGIAVLKKLRPGINIADPLICDYYYLMAQHYTLQPEVMQLYADSGMIFFANTDKIKQYPEQFVKVMETSGDVCIMKKKYNASLHYYDKGRQILKANGKCDNGNFSLKIGGIFYNQKKFLPAARTLVEGYNQLIACDNNLTNEKRFFLRQSTLDNIGLAYEQGGMLDSAKYYYDKDLAYINKIDSMAIIDTFYLNAARVVVYDNLGGFHLKRGDNSMAYDYLNMATKMPIRDVDGMLIPPYNKLADFYIQTNKLTEAKTALDEARGRLNKFYKDNPESDIKWYRLYALYMFKTGRYNEAYIAQDNYIRLRDSLAAGSSKLYQLDVDRELDAIHQQQALSSLKQQDKIKQISLIGTFIIVGLFLVIIILISRTLNNSKKTQTMMKLQNQQMHTTVNELERANTNYIRIMRVMAHDLRNPISGITGLAAMLLDEDEFSDDSRHLLQLIESTGIHSMEMINELLKSGLADENEVMATQEIDVKELLRDSVELLQFKANEKQQQIIFDADDTPLVTHINHEKIWRVCNNLIVNAIKFSHTGGIIKTSIHLSGDERHIILSVADNGIGIADKDKDSIFEMFSPAKRVGTNGEQPFGLGLSISKKIIEKHHGKIWFESTPNVGTVFYIELPYSSLSS</sequence>
<dbReference type="InterPro" id="IPR005467">
    <property type="entry name" value="His_kinase_dom"/>
</dbReference>
<dbReference type="InterPro" id="IPR003594">
    <property type="entry name" value="HATPase_dom"/>
</dbReference>
<evidence type="ECO:0000256" key="6">
    <source>
        <dbReference type="ARBA" id="ARBA00023012"/>
    </source>
</evidence>
<dbReference type="SMART" id="SM00387">
    <property type="entry name" value="HATPase_c"/>
    <property type="match status" value="1"/>
</dbReference>
<keyword evidence="5" id="KW-0418">Kinase</keyword>
<proteinExistence type="predicted"/>
<keyword evidence="4" id="KW-0808">Transferase</keyword>
<keyword evidence="7" id="KW-0472">Membrane</keyword>
<evidence type="ECO:0000313" key="9">
    <source>
        <dbReference type="EMBL" id="GAA4340960.1"/>
    </source>
</evidence>
<keyword evidence="10" id="KW-1185">Reference proteome</keyword>
<dbReference type="Pfam" id="PF02518">
    <property type="entry name" value="HATPase_c"/>
    <property type="match status" value="1"/>
</dbReference>
<feature type="domain" description="Histidine kinase" evidence="8">
    <location>
        <begin position="461"/>
        <end position="679"/>
    </location>
</feature>
<dbReference type="SUPFAM" id="SSF48452">
    <property type="entry name" value="TPR-like"/>
    <property type="match status" value="2"/>
</dbReference>